<evidence type="ECO:0000313" key="1">
    <source>
        <dbReference type="EMBL" id="KKN08150.1"/>
    </source>
</evidence>
<sequence>MNDPEKFFREQIRPRWQNWEPTSPQMSDWCNMIKPYRQSDVLQAVRDHVCSRAGSYKEPKLMEMRKLLDRYGTGAAAHMRVLHLFSQDTGNFHTVYVDSPGPVSDEDLLGKGKGLAWNYGQMYGENYVVYTNKTNREMCEMRHEVFVGKDKR</sequence>
<gene>
    <name evidence="1" type="ORF">LCGC14_1059620</name>
</gene>
<dbReference type="EMBL" id="LAZR01004488">
    <property type="protein sequence ID" value="KKN08150.1"/>
    <property type="molecule type" value="Genomic_DNA"/>
</dbReference>
<accession>A0A0F9MLM1</accession>
<proteinExistence type="predicted"/>
<name>A0A0F9MLM1_9ZZZZ</name>
<comment type="caution">
    <text evidence="1">The sequence shown here is derived from an EMBL/GenBank/DDBJ whole genome shotgun (WGS) entry which is preliminary data.</text>
</comment>
<dbReference type="AlphaFoldDB" id="A0A0F9MLM1"/>
<reference evidence="1" key="1">
    <citation type="journal article" date="2015" name="Nature">
        <title>Complex archaea that bridge the gap between prokaryotes and eukaryotes.</title>
        <authorList>
            <person name="Spang A."/>
            <person name="Saw J.H."/>
            <person name="Jorgensen S.L."/>
            <person name="Zaremba-Niedzwiedzka K."/>
            <person name="Martijn J."/>
            <person name="Lind A.E."/>
            <person name="van Eijk R."/>
            <person name="Schleper C."/>
            <person name="Guy L."/>
            <person name="Ettema T.J."/>
        </authorList>
    </citation>
    <scope>NUCLEOTIDE SEQUENCE</scope>
</reference>
<protein>
    <submittedName>
        <fullName evidence="1">Uncharacterized protein</fullName>
    </submittedName>
</protein>
<organism evidence="1">
    <name type="scientific">marine sediment metagenome</name>
    <dbReference type="NCBI Taxonomy" id="412755"/>
    <lineage>
        <taxon>unclassified sequences</taxon>
        <taxon>metagenomes</taxon>
        <taxon>ecological metagenomes</taxon>
    </lineage>
</organism>